<evidence type="ECO:0000313" key="14">
    <source>
        <dbReference type="Proteomes" id="UP000504602"/>
    </source>
</evidence>
<feature type="compositionally biased region" description="Basic residues" evidence="12">
    <location>
        <begin position="671"/>
        <end position="682"/>
    </location>
</feature>
<evidence type="ECO:0000256" key="11">
    <source>
        <dbReference type="PROSITE-ProRule" id="PRU00042"/>
    </source>
</evidence>
<sequence length="739" mass="81853">MADSYTCKGGRKAAGSNKPTASKESRTETRINPPAELPKLGNATSDKTEGRKKGRPKAENQALKDIPLPLMNQWKDEFKAHSRVKCPNSGCWLEFPSIYGLKYHYQRCQGGAISEKLTYSCSYCEAAFTSKTQLEKHRLWNHLDRPVPTSKAENKVPKAIGKSSGKKRPAESSACPTIHPKQAKTEKAVAQEHTENGECLAESRESKEFQIAAAEAMAAATPPAKSSSGKDVGQQRGSQASLQEEDPERMKHRRKQKTPKKFTGEQPSISGTFGLKGLVKAEDKAKAHRAKKLEGNANMEELKKKPPGVGVKKEAPVHPPAANPEDQWQREISEKGEVCCPTCSVITRKTIVGLKKHMDVCQKLQDALKCQHCKKQFKSKAGLNYHTMAEHVSKGCVANFSSLMGYQYHQKRCGKQLAEADKPVFSCPHCGKKYKSKAGHDYHVRSEHTASVSPPEAPAARGAGPSPPGGDCRAAEPVGRTEPGRAGPGKPPEEPEVKPEPAPVEDFERTPSGRIRRTSAQVAVFHLQEIAEDELARDWTKRRMKDDLVPETKRLNYTRPGLPKLNPRLLENWKNEVKEKGRINCPNNCCEAIYSSVSGLKAHLANCNKGEHSVGKYRCLLCQKEFSSESGVKYHIIKAHSENWFRTSSEASRKKKNREQLSSSKEEKKKSTNGKKRGRKPKERPPEMSPKGRESVATKTNHKKTLEHWEGSRGSPEGDELALKPPSQRKGGASKMPEK</sequence>
<dbReference type="Pfam" id="PF21276">
    <property type="entry name" value="ZNF512_C2HC"/>
    <property type="match status" value="2"/>
</dbReference>
<protein>
    <submittedName>
        <fullName evidence="15">Zinc finger protein 512B isoform X5</fullName>
    </submittedName>
</protein>
<feature type="compositionally biased region" description="Low complexity" evidence="12">
    <location>
        <begin position="215"/>
        <end position="224"/>
    </location>
</feature>
<dbReference type="SMART" id="SM00355">
    <property type="entry name" value="ZnF_C2H2"/>
    <property type="match status" value="5"/>
</dbReference>
<evidence type="ECO:0000256" key="2">
    <source>
        <dbReference type="ARBA" id="ARBA00006991"/>
    </source>
</evidence>
<feature type="domain" description="C2H2-type" evidence="13">
    <location>
        <begin position="617"/>
        <end position="641"/>
    </location>
</feature>
<evidence type="ECO:0000313" key="15">
    <source>
        <dbReference type="RefSeq" id="XP_005422229.1"/>
    </source>
</evidence>
<dbReference type="FunFam" id="3.30.160.60:FF:000177">
    <property type="entry name" value="Zinc finger protein 512"/>
    <property type="match status" value="1"/>
</dbReference>
<evidence type="ECO:0000256" key="5">
    <source>
        <dbReference type="ARBA" id="ARBA00022771"/>
    </source>
</evidence>
<feature type="domain" description="C2H2-type" evidence="13">
    <location>
        <begin position="425"/>
        <end position="453"/>
    </location>
</feature>
<keyword evidence="7" id="KW-0805">Transcription regulation</keyword>
<comment type="subcellular location">
    <subcellularLocation>
        <location evidence="1">Nucleus</location>
    </subcellularLocation>
</comment>
<keyword evidence="5 11" id="KW-0863">Zinc-finger</keyword>
<accession>A0A6I9HIQ4</accession>
<keyword evidence="10" id="KW-0539">Nucleus</keyword>
<feature type="region of interest" description="Disordered" evidence="12">
    <location>
        <begin position="1"/>
        <end position="63"/>
    </location>
</feature>
<dbReference type="GeneID" id="102032775"/>
<dbReference type="CTD" id="57473"/>
<dbReference type="FunFam" id="3.30.160.60:FF:000270">
    <property type="entry name" value="Zinc finger protein 512"/>
    <property type="match status" value="1"/>
</dbReference>
<evidence type="ECO:0000256" key="6">
    <source>
        <dbReference type="ARBA" id="ARBA00022833"/>
    </source>
</evidence>
<evidence type="ECO:0000256" key="7">
    <source>
        <dbReference type="ARBA" id="ARBA00023015"/>
    </source>
</evidence>
<dbReference type="OrthoDB" id="7463797at2759"/>
<dbReference type="AlphaFoldDB" id="A0A6I9HIQ4"/>
<evidence type="ECO:0000256" key="1">
    <source>
        <dbReference type="ARBA" id="ARBA00004123"/>
    </source>
</evidence>
<feature type="region of interest" description="Disordered" evidence="12">
    <location>
        <begin position="445"/>
        <end position="511"/>
    </location>
</feature>
<dbReference type="GO" id="GO:0008270">
    <property type="term" value="F:zinc ion binding"/>
    <property type="evidence" value="ECO:0007669"/>
    <property type="project" value="UniProtKB-KW"/>
</dbReference>
<feature type="region of interest" description="Disordered" evidence="12">
    <location>
        <begin position="646"/>
        <end position="739"/>
    </location>
</feature>
<feature type="compositionally biased region" description="Polar residues" evidence="12">
    <location>
        <begin position="225"/>
        <end position="242"/>
    </location>
</feature>
<keyword evidence="9" id="KW-0804">Transcription</keyword>
<keyword evidence="8" id="KW-0238">DNA-binding</keyword>
<keyword evidence="14" id="KW-1185">Reference proteome</keyword>
<evidence type="ECO:0000256" key="12">
    <source>
        <dbReference type="SAM" id="MobiDB-lite"/>
    </source>
</evidence>
<feature type="region of interest" description="Disordered" evidence="12">
    <location>
        <begin position="302"/>
        <end position="325"/>
    </location>
</feature>
<feature type="region of interest" description="Disordered" evidence="12">
    <location>
        <begin position="215"/>
        <end position="274"/>
    </location>
</feature>
<dbReference type="Gene3D" id="3.30.160.60">
    <property type="entry name" value="Classic Zinc Finger"/>
    <property type="match status" value="4"/>
</dbReference>
<gene>
    <name evidence="15" type="primary">ZNF512B</name>
</gene>
<evidence type="ECO:0000256" key="9">
    <source>
        <dbReference type="ARBA" id="ARBA00023163"/>
    </source>
</evidence>
<dbReference type="InterPro" id="IPR036236">
    <property type="entry name" value="Znf_C2H2_sf"/>
</dbReference>
<dbReference type="PANTHER" id="PTHR22979">
    <property type="entry name" value="ZINC FINGER PROTEIN-RELATED"/>
    <property type="match status" value="1"/>
</dbReference>
<comment type="similarity">
    <text evidence="2">Belongs to the krueppel C2H2-type zinc-finger protein family.</text>
</comment>
<dbReference type="PROSITE" id="PS50157">
    <property type="entry name" value="ZINC_FINGER_C2H2_2"/>
    <property type="match status" value="4"/>
</dbReference>
<dbReference type="SUPFAM" id="SSF57667">
    <property type="entry name" value="beta-beta-alpha zinc fingers"/>
    <property type="match status" value="6"/>
</dbReference>
<dbReference type="InterPro" id="IPR048408">
    <property type="entry name" value="ZNF512_C2HC"/>
</dbReference>
<feature type="compositionally biased region" description="Basic and acidic residues" evidence="12">
    <location>
        <begin position="183"/>
        <end position="203"/>
    </location>
</feature>
<dbReference type="InterPro" id="IPR052274">
    <property type="entry name" value="Krueppel_C2H2_Zn-finger"/>
</dbReference>
<organism evidence="14 15">
    <name type="scientific">Geospiza fortis</name>
    <name type="common">Medium ground-finch</name>
    <dbReference type="NCBI Taxonomy" id="48883"/>
    <lineage>
        <taxon>Eukaryota</taxon>
        <taxon>Metazoa</taxon>
        <taxon>Chordata</taxon>
        <taxon>Craniata</taxon>
        <taxon>Vertebrata</taxon>
        <taxon>Euteleostomi</taxon>
        <taxon>Archelosauria</taxon>
        <taxon>Archosauria</taxon>
        <taxon>Dinosauria</taxon>
        <taxon>Saurischia</taxon>
        <taxon>Theropoda</taxon>
        <taxon>Coelurosauria</taxon>
        <taxon>Aves</taxon>
        <taxon>Neognathae</taxon>
        <taxon>Neoaves</taxon>
        <taxon>Telluraves</taxon>
        <taxon>Australaves</taxon>
        <taxon>Passeriformes</taxon>
        <taxon>Thraupidae</taxon>
        <taxon>Geospiza</taxon>
    </lineage>
</organism>
<name>A0A6I9HIQ4_GEOFO</name>
<evidence type="ECO:0000256" key="8">
    <source>
        <dbReference type="ARBA" id="ARBA00023125"/>
    </source>
</evidence>
<keyword evidence="6" id="KW-0862">Zinc</keyword>
<evidence type="ECO:0000256" key="10">
    <source>
        <dbReference type="ARBA" id="ARBA00023242"/>
    </source>
</evidence>
<feature type="region of interest" description="Disordered" evidence="12">
    <location>
        <begin position="148"/>
        <end position="203"/>
    </location>
</feature>
<evidence type="ECO:0000259" key="13">
    <source>
        <dbReference type="PROSITE" id="PS50157"/>
    </source>
</evidence>
<dbReference type="Pfam" id="PF00096">
    <property type="entry name" value="zf-C2H2"/>
    <property type="match status" value="1"/>
</dbReference>
<feature type="compositionally biased region" description="Basic and acidic residues" evidence="12">
    <location>
        <begin position="683"/>
        <end position="696"/>
    </location>
</feature>
<evidence type="ECO:0000256" key="3">
    <source>
        <dbReference type="ARBA" id="ARBA00022723"/>
    </source>
</evidence>
<dbReference type="Proteomes" id="UP000504602">
    <property type="component" value="Unplaced"/>
</dbReference>
<proteinExistence type="inferred from homology"/>
<dbReference type="PROSITE" id="PS00028">
    <property type="entry name" value="ZINC_FINGER_C2H2_1"/>
    <property type="match status" value="4"/>
</dbReference>
<dbReference type="RefSeq" id="XP_005422229.1">
    <property type="nucleotide sequence ID" value="XM_005422172.2"/>
</dbReference>
<keyword evidence="3" id="KW-0479">Metal-binding</keyword>
<dbReference type="PANTHER" id="PTHR22979:SF3">
    <property type="entry name" value="ZINC FINGER PROTEIN 512B"/>
    <property type="match status" value="1"/>
</dbReference>
<feature type="compositionally biased region" description="Basic residues" evidence="12">
    <location>
        <begin position="250"/>
        <end position="260"/>
    </location>
</feature>
<evidence type="ECO:0000256" key="4">
    <source>
        <dbReference type="ARBA" id="ARBA00022737"/>
    </source>
</evidence>
<dbReference type="FunFam" id="3.30.160.60:FF:000857">
    <property type="entry name" value="Zinc finger protein 512B"/>
    <property type="match status" value="1"/>
</dbReference>
<keyword evidence="4" id="KW-0677">Repeat</keyword>
<feature type="domain" description="C2H2-type" evidence="13">
    <location>
        <begin position="368"/>
        <end position="396"/>
    </location>
</feature>
<dbReference type="InterPro" id="IPR013087">
    <property type="entry name" value="Znf_C2H2_type"/>
</dbReference>
<dbReference type="GO" id="GO:0003677">
    <property type="term" value="F:DNA binding"/>
    <property type="evidence" value="ECO:0007669"/>
    <property type="project" value="UniProtKB-KW"/>
</dbReference>
<dbReference type="GO" id="GO:0005634">
    <property type="term" value="C:nucleus"/>
    <property type="evidence" value="ECO:0007669"/>
    <property type="project" value="UniProtKB-SubCell"/>
</dbReference>
<feature type="domain" description="C2H2-type" evidence="13">
    <location>
        <begin position="119"/>
        <end position="146"/>
    </location>
</feature>
<reference evidence="15" key="1">
    <citation type="submission" date="2025-08" db="UniProtKB">
        <authorList>
            <consortium name="RefSeq"/>
        </authorList>
    </citation>
    <scope>IDENTIFICATION</scope>
</reference>